<evidence type="ECO:0008006" key="4">
    <source>
        <dbReference type="Google" id="ProtNLM"/>
    </source>
</evidence>
<proteinExistence type="predicted"/>
<dbReference type="AlphaFoldDB" id="A0A7R9TUE5"/>
<evidence type="ECO:0000313" key="3">
    <source>
        <dbReference type="EMBL" id="CAD8245443.1"/>
    </source>
</evidence>
<organism evidence="3">
    <name type="scientific">Prasinoderma coloniale</name>
    <dbReference type="NCBI Taxonomy" id="156133"/>
    <lineage>
        <taxon>Eukaryota</taxon>
        <taxon>Viridiplantae</taxon>
        <taxon>Prasinodermophyta</taxon>
        <taxon>Prasinodermophyceae</taxon>
        <taxon>Prasinodermales</taxon>
        <taxon>Prasinodermaceae</taxon>
        <taxon>Prasinoderma</taxon>
    </lineage>
</organism>
<name>A0A7R9TUE5_9VIRI</name>
<keyword evidence="2" id="KW-0472">Membrane</keyword>
<reference evidence="3" key="1">
    <citation type="submission" date="2021-01" db="EMBL/GenBank/DDBJ databases">
        <authorList>
            <person name="Corre E."/>
            <person name="Pelletier E."/>
            <person name="Niang G."/>
            <person name="Scheremetjew M."/>
            <person name="Finn R."/>
            <person name="Kale V."/>
            <person name="Holt S."/>
            <person name="Cochrane G."/>
            <person name="Meng A."/>
            <person name="Brown T."/>
            <person name="Cohen L."/>
        </authorList>
    </citation>
    <scope>NUCLEOTIDE SEQUENCE</scope>
    <source>
        <strain evidence="3">CCMP1413</strain>
    </source>
</reference>
<sequence>MSVRQRAGARGGSDNVVDMKALGDRSGSANAKKAPPKDEFDEFMDFCDENAGMLVGLILIVLGFVLLVIAWMMCAQLRARAFPNGPRGRIGKGYAHRQFNMFASLWWVGLGMCGVPAMVLLYQAYSGDDQWIGKIRGVLTRFAKLKVVNRVRKAAYLMRWRAKEMAEERRVAQSRTTAAGAAPTYAPTRAKNMV</sequence>
<feature type="transmembrane region" description="Helical" evidence="2">
    <location>
        <begin position="53"/>
        <end position="78"/>
    </location>
</feature>
<keyword evidence="2" id="KW-0812">Transmembrane</keyword>
<feature type="transmembrane region" description="Helical" evidence="2">
    <location>
        <begin position="99"/>
        <end position="122"/>
    </location>
</feature>
<accession>A0A7R9TUE5</accession>
<keyword evidence="2" id="KW-1133">Transmembrane helix</keyword>
<evidence type="ECO:0000256" key="2">
    <source>
        <dbReference type="SAM" id="Phobius"/>
    </source>
</evidence>
<dbReference type="EMBL" id="HBDZ01011947">
    <property type="protein sequence ID" value="CAD8245443.1"/>
    <property type="molecule type" value="Transcribed_RNA"/>
</dbReference>
<evidence type="ECO:0000256" key="1">
    <source>
        <dbReference type="SAM" id="MobiDB-lite"/>
    </source>
</evidence>
<gene>
    <name evidence="3" type="ORF">PCOL08062_LOCUS9153</name>
</gene>
<feature type="region of interest" description="Disordered" evidence="1">
    <location>
        <begin position="1"/>
        <end position="36"/>
    </location>
</feature>
<protein>
    <recommendedName>
        <fullName evidence="4">Transmembrane protein</fullName>
    </recommendedName>
</protein>